<name>A0A3L6SVL2_PANMI</name>
<dbReference type="EMBL" id="PQIB02000003">
    <property type="protein sequence ID" value="RLN28512.1"/>
    <property type="molecule type" value="Genomic_DNA"/>
</dbReference>
<protein>
    <submittedName>
        <fullName evidence="1">Uncharacterized protein</fullName>
    </submittedName>
</protein>
<reference evidence="2" key="1">
    <citation type="journal article" date="2019" name="Nat. Commun.">
        <title>The genome of broomcorn millet.</title>
        <authorList>
            <person name="Zou C."/>
            <person name="Miki D."/>
            <person name="Li D."/>
            <person name="Tang Q."/>
            <person name="Xiao L."/>
            <person name="Rajput S."/>
            <person name="Deng P."/>
            <person name="Jia W."/>
            <person name="Huang R."/>
            <person name="Zhang M."/>
            <person name="Sun Y."/>
            <person name="Hu J."/>
            <person name="Fu X."/>
            <person name="Schnable P.S."/>
            <person name="Li F."/>
            <person name="Zhang H."/>
            <person name="Feng B."/>
            <person name="Zhu X."/>
            <person name="Liu R."/>
            <person name="Schnable J.C."/>
            <person name="Zhu J.-K."/>
            <person name="Zhang H."/>
        </authorList>
    </citation>
    <scope>NUCLEOTIDE SEQUENCE [LARGE SCALE GENOMIC DNA]</scope>
</reference>
<organism evidence="1 2">
    <name type="scientific">Panicum miliaceum</name>
    <name type="common">Proso millet</name>
    <name type="synonym">Broomcorn millet</name>
    <dbReference type="NCBI Taxonomy" id="4540"/>
    <lineage>
        <taxon>Eukaryota</taxon>
        <taxon>Viridiplantae</taxon>
        <taxon>Streptophyta</taxon>
        <taxon>Embryophyta</taxon>
        <taxon>Tracheophyta</taxon>
        <taxon>Spermatophyta</taxon>
        <taxon>Magnoliopsida</taxon>
        <taxon>Liliopsida</taxon>
        <taxon>Poales</taxon>
        <taxon>Poaceae</taxon>
        <taxon>PACMAD clade</taxon>
        <taxon>Panicoideae</taxon>
        <taxon>Panicodae</taxon>
        <taxon>Paniceae</taxon>
        <taxon>Panicinae</taxon>
        <taxon>Panicum</taxon>
        <taxon>Panicum sect. Panicum</taxon>
    </lineage>
</organism>
<gene>
    <name evidence="1" type="ORF">C2845_PM05G33100</name>
</gene>
<dbReference type="Proteomes" id="UP000275267">
    <property type="component" value="Unassembled WGS sequence"/>
</dbReference>
<comment type="caution">
    <text evidence="1">The sequence shown here is derived from an EMBL/GenBank/DDBJ whole genome shotgun (WGS) entry which is preliminary data.</text>
</comment>
<sequence>MANSLRAKRTGTTHNVGSDALLTLRCFNRIVGLELPFRVISRLKGILFRIVDASNDPVMYDPDVIVVAVHPSNLRNKTKIIHKIFPIFGVICVELTFGKMPLRLDHYETTRADVVLASSARIQITIADTHGWPPPHAEVRAFNLNNEATSVVGSPTPTEELIVNHTMLAEVLTGVGAILNPAMT</sequence>
<evidence type="ECO:0000313" key="1">
    <source>
        <dbReference type="EMBL" id="RLN28512.1"/>
    </source>
</evidence>
<accession>A0A3L6SVL2</accession>
<dbReference type="AlphaFoldDB" id="A0A3L6SVL2"/>
<keyword evidence="2" id="KW-1185">Reference proteome</keyword>
<proteinExistence type="predicted"/>
<evidence type="ECO:0000313" key="2">
    <source>
        <dbReference type="Proteomes" id="UP000275267"/>
    </source>
</evidence>